<organism evidence="1 2">
    <name type="scientific">Fusarium torulosum</name>
    <dbReference type="NCBI Taxonomy" id="33205"/>
    <lineage>
        <taxon>Eukaryota</taxon>
        <taxon>Fungi</taxon>
        <taxon>Dikarya</taxon>
        <taxon>Ascomycota</taxon>
        <taxon>Pezizomycotina</taxon>
        <taxon>Sordariomycetes</taxon>
        <taxon>Hypocreomycetidae</taxon>
        <taxon>Hypocreales</taxon>
        <taxon>Nectriaceae</taxon>
        <taxon>Fusarium</taxon>
    </lineage>
</organism>
<evidence type="ECO:0000313" key="1">
    <source>
        <dbReference type="EMBL" id="SPJ70493.1"/>
    </source>
</evidence>
<gene>
    <name evidence="1" type="ORF">FTOL_00221</name>
</gene>
<keyword evidence="2" id="KW-1185">Reference proteome</keyword>
<comment type="caution">
    <text evidence="1">The sequence shown here is derived from an EMBL/GenBank/DDBJ whole genome shotgun (WGS) entry which is preliminary data.</text>
</comment>
<dbReference type="EMBL" id="ONZP01000011">
    <property type="protein sequence ID" value="SPJ70493.1"/>
    <property type="molecule type" value="Genomic_DNA"/>
</dbReference>
<proteinExistence type="predicted"/>
<sequence>MVCIAPLEDQWRWPLPSPQSLRLFHSVINLQVDTLLEGNGSDRVPQLNRQC</sequence>
<accession>A0AAE8LY39</accession>
<name>A0AAE8LY39_9HYPO</name>
<reference evidence="1" key="1">
    <citation type="submission" date="2018-03" db="EMBL/GenBank/DDBJ databases">
        <authorList>
            <person name="Guldener U."/>
        </authorList>
    </citation>
    <scope>NUCLEOTIDE SEQUENCE</scope>
</reference>
<dbReference type="AlphaFoldDB" id="A0AAE8LY39"/>
<evidence type="ECO:0000313" key="2">
    <source>
        <dbReference type="Proteomes" id="UP001187734"/>
    </source>
</evidence>
<protein>
    <submittedName>
        <fullName evidence="1">Uncharacterized protein</fullName>
    </submittedName>
</protein>
<dbReference type="Proteomes" id="UP001187734">
    <property type="component" value="Unassembled WGS sequence"/>
</dbReference>